<keyword evidence="6" id="KW-0051">Antiviral defense</keyword>
<dbReference type="GO" id="GO:0043571">
    <property type="term" value="P:maintenance of CRISPR repeat elements"/>
    <property type="evidence" value="ECO:0007669"/>
    <property type="project" value="InterPro"/>
</dbReference>
<dbReference type="EMBL" id="MHRX01000053">
    <property type="protein sequence ID" value="OHA32122.1"/>
    <property type="molecule type" value="Genomic_DNA"/>
</dbReference>
<keyword evidence="5" id="KW-0460">Magnesium</keyword>
<proteinExistence type="predicted"/>
<dbReference type="AlphaFoldDB" id="A0A1G2NA16"/>
<name>A0A1G2NA16_9BACT</name>
<evidence type="ECO:0000256" key="3">
    <source>
        <dbReference type="ARBA" id="ARBA00022759"/>
    </source>
</evidence>
<dbReference type="Pfam" id="PF20803">
    <property type="entry name" value="PaaX_M"/>
    <property type="match status" value="1"/>
</dbReference>
<evidence type="ECO:0000256" key="5">
    <source>
        <dbReference type="ARBA" id="ARBA00022842"/>
    </source>
</evidence>
<keyword evidence="4" id="KW-0378">Hydrolase</keyword>
<accession>A0A1G2NA16</accession>
<evidence type="ECO:0000313" key="9">
    <source>
        <dbReference type="Proteomes" id="UP000176221"/>
    </source>
</evidence>
<dbReference type="GO" id="GO:0004521">
    <property type="term" value="F:RNA endonuclease activity"/>
    <property type="evidence" value="ECO:0007669"/>
    <property type="project" value="InterPro"/>
</dbReference>
<evidence type="ECO:0000259" key="7">
    <source>
        <dbReference type="Pfam" id="PF20803"/>
    </source>
</evidence>
<feature type="domain" description="Transcriptional repressor PaaX-like central Cas2-like" evidence="7">
    <location>
        <begin position="54"/>
        <end position="115"/>
    </location>
</feature>
<reference evidence="8 9" key="1">
    <citation type="journal article" date="2016" name="Nat. Commun.">
        <title>Thousands of microbial genomes shed light on interconnected biogeochemical processes in an aquifer system.</title>
        <authorList>
            <person name="Anantharaman K."/>
            <person name="Brown C.T."/>
            <person name="Hug L.A."/>
            <person name="Sharon I."/>
            <person name="Castelle C.J."/>
            <person name="Probst A.J."/>
            <person name="Thomas B.C."/>
            <person name="Singh A."/>
            <person name="Wilkins M.J."/>
            <person name="Karaoz U."/>
            <person name="Brodie E.L."/>
            <person name="Williams K.H."/>
            <person name="Hubbard S.S."/>
            <person name="Banfield J.F."/>
        </authorList>
    </citation>
    <scope>NUCLEOTIDE SEQUENCE [LARGE SCALE GENOMIC DNA]</scope>
</reference>
<evidence type="ECO:0000256" key="2">
    <source>
        <dbReference type="ARBA" id="ARBA00022723"/>
    </source>
</evidence>
<dbReference type="SUPFAM" id="SSF143430">
    <property type="entry name" value="TTP0101/SSO1404-like"/>
    <property type="match status" value="1"/>
</dbReference>
<keyword evidence="1" id="KW-0540">Nuclease</keyword>
<keyword evidence="3 8" id="KW-0255">Endonuclease</keyword>
<sequence length="129" mass="15464">MKRKIYYKGMQVNLLGIPVWGRGKSRVKKENRKKAFYYRTFRASGSIDQKRALMLMYDIGEDMKKERDWFRRQLLNYGFEMIQKSVWVGSAPLDKDFVKYLNELGLGKKIKFFKLAKAYDNQINYLQNL</sequence>
<organism evidence="8 9">
    <name type="scientific">Candidatus Taylorbacteria bacterium RIFCSPLOWO2_01_FULL_45_15b</name>
    <dbReference type="NCBI Taxonomy" id="1802319"/>
    <lineage>
        <taxon>Bacteria</taxon>
        <taxon>Candidatus Tayloriibacteriota</taxon>
    </lineage>
</organism>
<keyword evidence="2" id="KW-0479">Metal-binding</keyword>
<dbReference type="Proteomes" id="UP000176221">
    <property type="component" value="Unassembled WGS sequence"/>
</dbReference>
<evidence type="ECO:0000256" key="4">
    <source>
        <dbReference type="ARBA" id="ARBA00022801"/>
    </source>
</evidence>
<evidence type="ECO:0000313" key="8">
    <source>
        <dbReference type="EMBL" id="OHA32122.1"/>
    </source>
</evidence>
<dbReference type="InterPro" id="IPR048846">
    <property type="entry name" value="PaaX-like_central"/>
</dbReference>
<comment type="caution">
    <text evidence="8">The sequence shown here is derived from an EMBL/GenBank/DDBJ whole genome shotgun (WGS) entry which is preliminary data.</text>
</comment>
<dbReference type="NCBIfam" id="TIGR01573">
    <property type="entry name" value="cas2"/>
    <property type="match status" value="1"/>
</dbReference>
<dbReference type="InterPro" id="IPR021127">
    <property type="entry name" value="CRISPR_associated_Cas2"/>
</dbReference>
<evidence type="ECO:0000256" key="6">
    <source>
        <dbReference type="ARBA" id="ARBA00023118"/>
    </source>
</evidence>
<protein>
    <submittedName>
        <fullName evidence="8">CRISPR-associated endonuclease Cas2</fullName>
    </submittedName>
</protein>
<gene>
    <name evidence="8" type="ORF">A2928_01415</name>
</gene>
<evidence type="ECO:0000256" key="1">
    <source>
        <dbReference type="ARBA" id="ARBA00022722"/>
    </source>
</evidence>